<feature type="region of interest" description="Disordered" evidence="1">
    <location>
        <begin position="1"/>
        <end position="50"/>
    </location>
</feature>
<dbReference type="AlphaFoldDB" id="A0ABD0QAT2"/>
<dbReference type="EMBL" id="JAMKFB020000010">
    <property type="protein sequence ID" value="KAL0183364.1"/>
    <property type="molecule type" value="Genomic_DNA"/>
</dbReference>
<sequence>KRVWKPPQLPCMSKSMQAKSPPPMTMTMSNRKPDLRVLIPPGSKNTMPSI</sequence>
<gene>
    <name evidence="2" type="ORF">M9458_022739</name>
</gene>
<protein>
    <submittedName>
        <fullName evidence="2">Uncharacterized protein</fullName>
    </submittedName>
</protein>
<feature type="non-terminal residue" evidence="2">
    <location>
        <position position="50"/>
    </location>
</feature>
<comment type="caution">
    <text evidence="2">The sequence shown here is derived from an EMBL/GenBank/DDBJ whole genome shotgun (WGS) entry which is preliminary data.</text>
</comment>
<evidence type="ECO:0000256" key="1">
    <source>
        <dbReference type="SAM" id="MobiDB-lite"/>
    </source>
</evidence>
<evidence type="ECO:0000313" key="3">
    <source>
        <dbReference type="Proteomes" id="UP001529510"/>
    </source>
</evidence>
<evidence type="ECO:0000313" key="2">
    <source>
        <dbReference type="EMBL" id="KAL0183364.1"/>
    </source>
</evidence>
<feature type="non-terminal residue" evidence="2">
    <location>
        <position position="1"/>
    </location>
</feature>
<organism evidence="2 3">
    <name type="scientific">Cirrhinus mrigala</name>
    <name type="common">Mrigala</name>
    <dbReference type="NCBI Taxonomy" id="683832"/>
    <lineage>
        <taxon>Eukaryota</taxon>
        <taxon>Metazoa</taxon>
        <taxon>Chordata</taxon>
        <taxon>Craniata</taxon>
        <taxon>Vertebrata</taxon>
        <taxon>Euteleostomi</taxon>
        <taxon>Actinopterygii</taxon>
        <taxon>Neopterygii</taxon>
        <taxon>Teleostei</taxon>
        <taxon>Ostariophysi</taxon>
        <taxon>Cypriniformes</taxon>
        <taxon>Cyprinidae</taxon>
        <taxon>Labeoninae</taxon>
        <taxon>Labeonini</taxon>
        <taxon>Cirrhinus</taxon>
    </lineage>
</organism>
<accession>A0ABD0QAT2</accession>
<reference evidence="2 3" key="1">
    <citation type="submission" date="2024-05" db="EMBL/GenBank/DDBJ databases">
        <title>Genome sequencing and assembly of Indian major carp, Cirrhinus mrigala (Hamilton, 1822).</title>
        <authorList>
            <person name="Mohindra V."/>
            <person name="Chowdhury L.M."/>
            <person name="Lal K."/>
            <person name="Jena J.K."/>
        </authorList>
    </citation>
    <scope>NUCLEOTIDE SEQUENCE [LARGE SCALE GENOMIC DNA]</scope>
    <source>
        <strain evidence="2">CM1030</strain>
        <tissue evidence="2">Blood</tissue>
    </source>
</reference>
<dbReference type="Proteomes" id="UP001529510">
    <property type="component" value="Unassembled WGS sequence"/>
</dbReference>
<proteinExistence type="predicted"/>
<name>A0ABD0QAT2_CIRMR</name>
<keyword evidence="3" id="KW-1185">Reference proteome</keyword>